<dbReference type="Proteomes" id="UP001222932">
    <property type="component" value="Unassembled WGS sequence"/>
</dbReference>
<feature type="transmembrane region" description="Helical" evidence="2">
    <location>
        <begin position="75"/>
        <end position="97"/>
    </location>
</feature>
<dbReference type="EMBL" id="BTCM01000004">
    <property type="protein sequence ID" value="GMK57845.1"/>
    <property type="molecule type" value="Genomic_DNA"/>
</dbReference>
<dbReference type="AlphaFoldDB" id="A0AAD3YC84"/>
<organism evidence="3 4">
    <name type="scientific">Cutaneotrichosporon spelunceum</name>
    <dbReference type="NCBI Taxonomy" id="1672016"/>
    <lineage>
        <taxon>Eukaryota</taxon>
        <taxon>Fungi</taxon>
        <taxon>Dikarya</taxon>
        <taxon>Basidiomycota</taxon>
        <taxon>Agaricomycotina</taxon>
        <taxon>Tremellomycetes</taxon>
        <taxon>Trichosporonales</taxon>
        <taxon>Trichosporonaceae</taxon>
        <taxon>Cutaneotrichosporon</taxon>
    </lineage>
</organism>
<keyword evidence="2" id="KW-0812">Transmembrane</keyword>
<keyword evidence="4" id="KW-1185">Reference proteome</keyword>
<evidence type="ECO:0000256" key="1">
    <source>
        <dbReference type="SAM" id="MobiDB-lite"/>
    </source>
</evidence>
<feature type="region of interest" description="Disordered" evidence="1">
    <location>
        <begin position="181"/>
        <end position="208"/>
    </location>
</feature>
<reference evidence="3" key="2">
    <citation type="submission" date="2023-06" db="EMBL/GenBank/DDBJ databases">
        <authorList>
            <person name="Kobayashi Y."/>
            <person name="Kayamori A."/>
            <person name="Aoki K."/>
            <person name="Shiwa Y."/>
            <person name="Fujita N."/>
            <person name="Sugita T."/>
            <person name="Iwasaki W."/>
            <person name="Tanaka N."/>
            <person name="Takashima M."/>
        </authorList>
    </citation>
    <scope>NUCLEOTIDE SEQUENCE</scope>
    <source>
        <strain evidence="3">HIS016</strain>
    </source>
</reference>
<protein>
    <submittedName>
        <fullName evidence="3">Uncharacterized protein</fullName>
    </submittedName>
</protein>
<accession>A0AAD3YC84</accession>
<comment type="caution">
    <text evidence="3">The sequence shown here is derived from an EMBL/GenBank/DDBJ whole genome shotgun (WGS) entry which is preliminary data.</text>
</comment>
<name>A0AAD3YC84_9TREE</name>
<evidence type="ECO:0000313" key="3">
    <source>
        <dbReference type="EMBL" id="GMK57845.1"/>
    </source>
</evidence>
<feature type="region of interest" description="Disordered" evidence="1">
    <location>
        <begin position="286"/>
        <end position="305"/>
    </location>
</feature>
<gene>
    <name evidence="3" type="ORF">CspeluHIS016_0406790</name>
</gene>
<feature type="transmembrane region" description="Helical" evidence="2">
    <location>
        <begin position="109"/>
        <end position="131"/>
    </location>
</feature>
<proteinExistence type="predicted"/>
<reference evidence="3" key="1">
    <citation type="journal article" date="2023" name="BMC Genomics">
        <title>Chromosome-level genome assemblies of Cutaneotrichosporon spp. (Trichosporonales, Basidiomycota) reveal imbalanced evolution between nucleotide sequences and chromosome synteny.</title>
        <authorList>
            <person name="Kobayashi Y."/>
            <person name="Kayamori A."/>
            <person name="Aoki K."/>
            <person name="Shiwa Y."/>
            <person name="Matsutani M."/>
            <person name="Fujita N."/>
            <person name="Sugita T."/>
            <person name="Iwasaki W."/>
            <person name="Tanaka N."/>
            <person name="Takashima M."/>
        </authorList>
    </citation>
    <scope>NUCLEOTIDE SEQUENCE</scope>
    <source>
        <strain evidence="3">HIS016</strain>
    </source>
</reference>
<feature type="transmembrane region" description="Helical" evidence="2">
    <location>
        <begin position="137"/>
        <end position="162"/>
    </location>
</feature>
<evidence type="ECO:0000256" key="2">
    <source>
        <dbReference type="SAM" id="Phobius"/>
    </source>
</evidence>
<keyword evidence="2" id="KW-1133">Transmembrane helix</keyword>
<evidence type="ECO:0000313" key="4">
    <source>
        <dbReference type="Proteomes" id="UP001222932"/>
    </source>
</evidence>
<sequence length="305" mass="33127">MSEGARIETLFGRPTPTGFSMPAITAPPSAGPTAAPVQAPTDNSEPVRRLYKRRRGGGSSSYDGDGFHLDLEPSIAAAGIAWTSLAILWLLILPRLPSKSRFRYLINEIYFLTFLWLGGMAVMIASSIALNAKPPRWLGACVLAFGWMFDCALLGILVWHIVYARRYHRRRLDVSIKSLEREREGKDPNSTPPSVPAKDDSRPVSQPLMYDHSASTSAQGYQIVPPGSAAPTGYYLVPVGAPPPANFAGADQPMQQMYGYPQQQLGGPSPQLYPVAPQAQSPQTHWVTTQGPAHRPTEAAGHVQV</sequence>
<keyword evidence="2" id="KW-0472">Membrane</keyword>